<evidence type="ECO:0000313" key="10">
    <source>
        <dbReference type="Proteomes" id="UP000184694"/>
    </source>
</evidence>
<dbReference type="PANTHER" id="PTHR21299">
    <property type="entry name" value="CYTIDYLATE KINASE/PANTOATE-BETA-ALANINE LIGASE"/>
    <property type="match status" value="1"/>
</dbReference>
<dbReference type="GO" id="GO:0005524">
    <property type="term" value="F:ATP binding"/>
    <property type="evidence" value="ECO:0007669"/>
    <property type="project" value="UniProtKB-KW"/>
</dbReference>
<dbReference type="AlphaFoldDB" id="A0A1N6DJB5"/>
<feature type="binding site" evidence="8">
    <location>
        <begin position="30"/>
        <end position="37"/>
    </location>
    <ligand>
        <name>ATP</name>
        <dbReference type="ChEBI" id="CHEBI:30616"/>
    </ligand>
</feature>
<keyword evidence="3 8" id="KW-0436">Ligase</keyword>
<comment type="catalytic activity">
    <reaction evidence="7 8">
        <text>(R)-pantoate + beta-alanine + ATP = (R)-pantothenate + AMP + diphosphate + H(+)</text>
        <dbReference type="Rhea" id="RHEA:10912"/>
        <dbReference type="ChEBI" id="CHEBI:15378"/>
        <dbReference type="ChEBI" id="CHEBI:15980"/>
        <dbReference type="ChEBI" id="CHEBI:29032"/>
        <dbReference type="ChEBI" id="CHEBI:30616"/>
        <dbReference type="ChEBI" id="CHEBI:33019"/>
        <dbReference type="ChEBI" id="CHEBI:57966"/>
        <dbReference type="ChEBI" id="CHEBI:456215"/>
        <dbReference type="EC" id="6.3.2.1"/>
    </reaction>
</comment>
<dbReference type="EMBL" id="FSRG01000003">
    <property type="protein sequence ID" value="SIN70882.1"/>
    <property type="molecule type" value="Genomic_DNA"/>
</dbReference>
<organism evidence="9 10">
    <name type="scientific">Halodesulfovibrio marinisediminis DSM 17456</name>
    <dbReference type="NCBI Taxonomy" id="1121457"/>
    <lineage>
        <taxon>Bacteria</taxon>
        <taxon>Pseudomonadati</taxon>
        <taxon>Thermodesulfobacteriota</taxon>
        <taxon>Desulfovibrionia</taxon>
        <taxon>Desulfovibrionales</taxon>
        <taxon>Desulfovibrionaceae</taxon>
        <taxon>Halodesulfovibrio</taxon>
    </lineage>
</organism>
<evidence type="ECO:0000256" key="4">
    <source>
        <dbReference type="ARBA" id="ARBA00022655"/>
    </source>
</evidence>
<proteinExistence type="inferred from homology"/>
<comment type="pathway">
    <text evidence="1 8">Cofactor biosynthesis; (R)-pantothenate biosynthesis; (R)-pantothenate from (R)-pantoate and beta-alanine: step 1/1.</text>
</comment>
<name>A0A1N6DJB5_9BACT</name>
<keyword evidence="5 8" id="KW-0547">Nucleotide-binding</keyword>
<dbReference type="EC" id="6.3.2.1" evidence="8"/>
<accession>A0A1N6DJB5</accession>
<sequence length="282" mass="31679">MQIITSPAELQKICLQWRCEGVKVGLVPTMGYFHEGHKNLMKIAREKSDKLIVSLFVNPTQFGANEDLDAYPSDHEGDANDARALGADILFIPKKGSMYAEDHATWVEVPQLAKGLCSVTRPTHFRGVSTVVTKLLILTLPEYAVFGEKDWQQLAIIRRLTRDLNLPTTIINGPLIREEDGLAMSSRNAYLTQEERAQAKHLNAGIQAGAEAFKQGERDVEKLKAVIRSYWKEHLPLGKEDYLEFIDPDSIEPVTTITDKARCAVAVYVGKARLLDNWPFYL</sequence>
<dbReference type="Proteomes" id="UP000184694">
    <property type="component" value="Unassembled WGS sequence"/>
</dbReference>
<evidence type="ECO:0000256" key="2">
    <source>
        <dbReference type="ARBA" id="ARBA00009256"/>
    </source>
</evidence>
<feature type="binding site" evidence="8">
    <location>
        <position position="61"/>
    </location>
    <ligand>
        <name>beta-alanine</name>
        <dbReference type="ChEBI" id="CHEBI:57966"/>
    </ligand>
</feature>
<evidence type="ECO:0000256" key="5">
    <source>
        <dbReference type="ARBA" id="ARBA00022741"/>
    </source>
</evidence>
<evidence type="ECO:0000256" key="8">
    <source>
        <dbReference type="HAMAP-Rule" id="MF_00158"/>
    </source>
</evidence>
<gene>
    <name evidence="8" type="primary">panC</name>
    <name evidence="9" type="ORF">SAMN02745161_0208</name>
</gene>
<evidence type="ECO:0000256" key="1">
    <source>
        <dbReference type="ARBA" id="ARBA00004990"/>
    </source>
</evidence>
<feature type="binding site" evidence="8">
    <location>
        <position position="153"/>
    </location>
    <ligand>
        <name>(R)-pantoate</name>
        <dbReference type="ChEBI" id="CHEBI:15980"/>
    </ligand>
</feature>
<dbReference type="RefSeq" id="WP_074215113.1">
    <property type="nucleotide sequence ID" value="NZ_FSRG01000003.1"/>
</dbReference>
<feature type="binding site" evidence="8">
    <location>
        <begin position="184"/>
        <end position="187"/>
    </location>
    <ligand>
        <name>ATP</name>
        <dbReference type="ChEBI" id="CHEBI:30616"/>
    </ligand>
</feature>
<keyword evidence="10" id="KW-1185">Reference proteome</keyword>
<keyword evidence="6 8" id="KW-0067">ATP-binding</keyword>
<feature type="binding site" evidence="8">
    <location>
        <position position="61"/>
    </location>
    <ligand>
        <name>(R)-pantoate</name>
        <dbReference type="ChEBI" id="CHEBI:15980"/>
    </ligand>
</feature>
<dbReference type="SUPFAM" id="SSF52374">
    <property type="entry name" value="Nucleotidylyl transferase"/>
    <property type="match status" value="1"/>
</dbReference>
<dbReference type="UniPathway" id="UPA00028">
    <property type="reaction ID" value="UER00005"/>
</dbReference>
<dbReference type="InterPro" id="IPR014729">
    <property type="entry name" value="Rossmann-like_a/b/a_fold"/>
</dbReference>
<dbReference type="CDD" id="cd00560">
    <property type="entry name" value="PanC"/>
    <property type="match status" value="1"/>
</dbReference>
<feature type="binding site" evidence="8">
    <location>
        <position position="176"/>
    </location>
    <ligand>
        <name>ATP</name>
        <dbReference type="ChEBI" id="CHEBI:30616"/>
    </ligand>
</feature>
<dbReference type="PANTHER" id="PTHR21299:SF1">
    <property type="entry name" value="PANTOATE--BETA-ALANINE LIGASE"/>
    <property type="match status" value="1"/>
</dbReference>
<dbReference type="InterPro" id="IPR042176">
    <property type="entry name" value="Pantoate_ligase_C"/>
</dbReference>
<comment type="subcellular location">
    <subcellularLocation>
        <location evidence="8">Cytoplasm</location>
    </subcellularLocation>
</comment>
<protein>
    <recommendedName>
        <fullName evidence="8">Pantothenate synthetase</fullName>
        <shortName evidence="8">PS</shortName>
        <ecNumber evidence="8">6.3.2.1</ecNumber>
    </recommendedName>
    <alternativeName>
        <fullName evidence="8">Pantoate--beta-alanine ligase</fullName>
    </alternativeName>
    <alternativeName>
        <fullName evidence="8">Pantoate-activating enzyme</fullName>
    </alternativeName>
</protein>
<dbReference type="NCBIfam" id="TIGR00018">
    <property type="entry name" value="panC"/>
    <property type="match status" value="1"/>
</dbReference>
<feature type="active site" description="Proton donor" evidence="8">
    <location>
        <position position="37"/>
    </location>
</feature>
<dbReference type="GO" id="GO:0015940">
    <property type="term" value="P:pantothenate biosynthetic process"/>
    <property type="evidence" value="ECO:0007669"/>
    <property type="project" value="UniProtKB-UniRule"/>
</dbReference>
<dbReference type="Gene3D" id="3.30.1300.10">
    <property type="entry name" value="Pantoate-beta-alanine ligase, C-terminal domain"/>
    <property type="match status" value="1"/>
</dbReference>
<evidence type="ECO:0000313" key="9">
    <source>
        <dbReference type="EMBL" id="SIN70882.1"/>
    </source>
</evidence>
<dbReference type="STRING" id="1121457.SAMN02745161_0208"/>
<dbReference type="Gene3D" id="3.40.50.620">
    <property type="entry name" value="HUPs"/>
    <property type="match status" value="1"/>
</dbReference>
<feature type="binding site" evidence="8">
    <location>
        <begin position="147"/>
        <end position="150"/>
    </location>
    <ligand>
        <name>ATP</name>
        <dbReference type="ChEBI" id="CHEBI:30616"/>
    </ligand>
</feature>
<comment type="function">
    <text evidence="8">Catalyzes the condensation of pantoate with beta-alanine in an ATP-dependent reaction via a pantoyl-adenylate intermediate.</text>
</comment>
<comment type="similarity">
    <text evidence="2 8">Belongs to the pantothenate synthetase family.</text>
</comment>
<dbReference type="GO" id="GO:0005829">
    <property type="term" value="C:cytosol"/>
    <property type="evidence" value="ECO:0007669"/>
    <property type="project" value="TreeGrafter"/>
</dbReference>
<evidence type="ECO:0000256" key="3">
    <source>
        <dbReference type="ARBA" id="ARBA00022598"/>
    </source>
</evidence>
<evidence type="ECO:0000256" key="7">
    <source>
        <dbReference type="ARBA" id="ARBA00048258"/>
    </source>
</evidence>
<dbReference type="HAMAP" id="MF_00158">
    <property type="entry name" value="PanC"/>
    <property type="match status" value="1"/>
</dbReference>
<comment type="miscellaneous">
    <text evidence="8">The reaction proceeds by a bi uni uni bi ping pong mechanism.</text>
</comment>
<evidence type="ECO:0000256" key="6">
    <source>
        <dbReference type="ARBA" id="ARBA00022840"/>
    </source>
</evidence>
<dbReference type="InterPro" id="IPR003721">
    <property type="entry name" value="Pantoate_ligase"/>
</dbReference>
<keyword evidence="4 8" id="KW-0566">Pantothenate biosynthesis</keyword>
<dbReference type="OrthoDB" id="9773087at2"/>
<dbReference type="GO" id="GO:0004592">
    <property type="term" value="F:pantoate-beta-alanine ligase activity"/>
    <property type="evidence" value="ECO:0007669"/>
    <property type="project" value="UniProtKB-UniRule"/>
</dbReference>
<dbReference type="Pfam" id="PF02569">
    <property type="entry name" value="Pantoate_ligase"/>
    <property type="match status" value="1"/>
</dbReference>
<keyword evidence="8" id="KW-0963">Cytoplasm</keyword>
<reference evidence="10" key="1">
    <citation type="submission" date="2016-11" db="EMBL/GenBank/DDBJ databases">
        <authorList>
            <person name="Varghese N."/>
            <person name="Submissions S."/>
        </authorList>
    </citation>
    <scope>NUCLEOTIDE SEQUENCE [LARGE SCALE GENOMIC DNA]</scope>
    <source>
        <strain evidence="10">DSM 17456</strain>
    </source>
</reference>
<comment type="subunit">
    <text evidence="8">Homodimer.</text>
</comment>